<feature type="transmembrane region" description="Helical" evidence="6">
    <location>
        <begin position="159"/>
        <end position="183"/>
    </location>
</feature>
<dbReference type="EMBL" id="JACHBX010000001">
    <property type="protein sequence ID" value="MBB6132186.1"/>
    <property type="molecule type" value="Genomic_DNA"/>
</dbReference>
<organism evidence="7 8">
    <name type="scientific">Massilia aurea</name>
    <dbReference type="NCBI Taxonomy" id="373040"/>
    <lineage>
        <taxon>Bacteria</taxon>
        <taxon>Pseudomonadati</taxon>
        <taxon>Pseudomonadota</taxon>
        <taxon>Betaproteobacteria</taxon>
        <taxon>Burkholderiales</taxon>
        <taxon>Oxalobacteraceae</taxon>
        <taxon>Telluria group</taxon>
        <taxon>Massilia</taxon>
    </lineage>
</organism>
<reference evidence="7 8" key="1">
    <citation type="submission" date="2020-08" db="EMBL/GenBank/DDBJ databases">
        <title>The Agave Microbiome: Exploring the role of microbial communities in plant adaptations to desert environments.</title>
        <authorList>
            <person name="Partida-Martinez L.P."/>
        </authorList>
    </citation>
    <scope>NUCLEOTIDE SEQUENCE [LARGE SCALE GENOMIC DNA]</scope>
    <source>
        <strain evidence="7 8">AT3.2</strain>
    </source>
</reference>
<feature type="transmembrane region" description="Helical" evidence="6">
    <location>
        <begin position="51"/>
        <end position="69"/>
    </location>
</feature>
<comment type="similarity">
    <text evidence="2">Belongs to the autoinducer-2 exporter (AI-2E) (TC 2.A.86) family.</text>
</comment>
<comment type="caution">
    <text evidence="7">The sequence shown here is derived from an EMBL/GenBank/DDBJ whole genome shotgun (WGS) entry which is preliminary data.</text>
</comment>
<feature type="transmembrane region" description="Helical" evidence="6">
    <location>
        <begin position="27"/>
        <end position="45"/>
    </location>
</feature>
<name>A0A7W9U5V1_9BURK</name>
<evidence type="ECO:0000313" key="8">
    <source>
        <dbReference type="Proteomes" id="UP000540787"/>
    </source>
</evidence>
<dbReference type="Pfam" id="PF01594">
    <property type="entry name" value="AI-2E_transport"/>
    <property type="match status" value="1"/>
</dbReference>
<dbReference type="GO" id="GO:0055085">
    <property type="term" value="P:transmembrane transport"/>
    <property type="evidence" value="ECO:0007669"/>
    <property type="project" value="TreeGrafter"/>
</dbReference>
<evidence type="ECO:0000256" key="3">
    <source>
        <dbReference type="ARBA" id="ARBA00022692"/>
    </source>
</evidence>
<evidence type="ECO:0000256" key="4">
    <source>
        <dbReference type="ARBA" id="ARBA00022989"/>
    </source>
</evidence>
<keyword evidence="5 6" id="KW-0472">Membrane</keyword>
<dbReference type="AlphaFoldDB" id="A0A7W9U5V1"/>
<sequence>MHPHTPPSSDAMAPETPLTQRKLARRVTLVNGIGVLFILGLAAVVLAADALLLIFACILFSILLYKLSALLHQRTGIKRNIALVIVVLLLTAIFGLGGWAMAPQISEQSGQLAKEIPAAVERLQAEVAQHPLLKRLVAELPPPEDIVKQMGSLVPNAGLFFSGVIGALGNIVIIIFVGIYFAASPGVYTGGFIRLVPQQKRGRAREVMQEMGDNLSSWLLGKAVSMLIVGVTTAIGLSILGVPLALILGVIAGLLDFIPYLGPIMAGIPAVLLALSISPDLALYALLLFAAINMLEGYVLQPMIEAKAIELPPALVIVMQLIFGTLFGFAGVALATPLAAVLSVLVKMLYIEDILGDRPADRPGDSPAKAS</sequence>
<evidence type="ECO:0000256" key="5">
    <source>
        <dbReference type="ARBA" id="ARBA00023136"/>
    </source>
</evidence>
<gene>
    <name evidence="7" type="ORF">HD842_000297</name>
</gene>
<dbReference type="RefSeq" id="WP_229424545.1">
    <property type="nucleotide sequence ID" value="NZ_JACHBX010000001.1"/>
</dbReference>
<dbReference type="GO" id="GO:0016020">
    <property type="term" value="C:membrane"/>
    <property type="evidence" value="ECO:0007669"/>
    <property type="project" value="UniProtKB-SubCell"/>
</dbReference>
<proteinExistence type="inferred from homology"/>
<feature type="transmembrane region" description="Helical" evidence="6">
    <location>
        <begin position="81"/>
        <end position="102"/>
    </location>
</feature>
<comment type="subcellular location">
    <subcellularLocation>
        <location evidence="1">Membrane</location>
        <topology evidence="1">Multi-pass membrane protein</topology>
    </subcellularLocation>
</comment>
<dbReference type="Proteomes" id="UP000540787">
    <property type="component" value="Unassembled WGS sequence"/>
</dbReference>
<evidence type="ECO:0000313" key="7">
    <source>
        <dbReference type="EMBL" id="MBB6132186.1"/>
    </source>
</evidence>
<feature type="transmembrane region" description="Helical" evidence="6">
    <location>
        <begin position="257"/>
        <end position="275"/>
    </location>
</feature>
<evidence type="ECO:0000256" key="6">
    <source>
        <dbReference type="SAM" id="Phobius"/>
    </source>
</evidence>
<accession>A0A7W9U5V1</accession>
<protein>
    <submittedName>
        <fullName evidence="7">Putative PurR-regulated permease PerM</fullName>
    </submittedName>
</protein>
<dbReference type="PANTHER" id="PTHR21716:SF62">
    <property type="entry name" value="TRANSPORT PROTEIN YDBI-RELATED"/>
    <property type="match status" value="1"/>
</dbReference>
<keyword evidence="8" id="KW-1185">Reference proteome</keyword>
<feature type="transmembrane region" description="Helical" evidence="6">
    <location>
        <begin position="226"/>
        <end position="251"/>
    </location>
</feature>
<keyword evidence="4 6" id="KW-1133">Transmembrane helix</keyword>
<dbReference type="PANTHER" id="PTHR21716">
    <property type="entry name" value="TRANSMEMBRANE PROTEIN"/>
    <property type="match status" value="1"/>
</dbReference>
<feature type="transmembrane region" description="Helical" evidence="6">
    <location>
        <begin position="282"/>
        <end position="301"/>
    </location>
</feature>
<evidence type="ECO:0000256" key="1">
    <source>
        <dbReference type="ARBA" id="ARBA00004141"/>
    </source>
</evidence>
<evidence type="ECO:0000256" key="2">
    <source>
        <dbReference type="ARBA" id="ARBA00009773"/>
    </source>
</evidence>
<feature type="transmembrane region" description="Helical" evidence="6">
    <location>
        <begin position="321"/>
        <end position="346"/>
    </location>
</feature>
<dbReference type="InterPro" id="IPR002549">
    <property type="entry name" value="AI-2E-like"/>
</dbReference>
<keyword evidence="3 6" id="KW-0812">Transmembrane</keyword>